<evidence type="ECO:0000313" key="2">
    <source>
        <dbReference type="Proteomes" id="UP001320706"/>
    </source>
</evidence>
<dbReference type="Proteomes" id="UP001320706">
    <property type="component" value="Unassembled WGS sequence"/>
</dbReference>
<name>A0ACC3SJ92_9PEZI</name>
<proteinExistence type="predicted"/>
<accession>A0ACC3SJ92</accession>
<keyword evidence="2" id="KW-1185">Reference proteome</keyword>
<dbReference type="EMBL" id="JAMKPW020000008">
    <property type="protein sequence ID" value="KAK8215369.1"/>
    <property type="molecule type" value="Genomic_DNA"/>
</dbReference>
<sequence length="428" mass="47887">MSQISQIQTKGIYHGLPVYPECLKGLTAIVTGANGISGYHQVKVLAESPERWTKIYCLSRRPPAIPGGLPKHAEFVSLDFMKEPTEIASVLKEKGVKAHYVFFSSYIQPPPKDGGNIWSDVDELVRVNKLLLSNFLEALPLADAIPKRIMLQTGAKNYGVHLGPTTLPQTEDDPRIDLEPNFYYPQEDVLADFCRQHSLNYSIAMPCNILGAVPDAAMNLCFPLAVYATVCAHLKQPLHFPGGVTAWERPQDQSSAMLNAYLEEWTVLRPQETLGEKFNAVDGIPFTWAHFWPKMAAWYGLEWTGAKEEGLTKVEMPYNLRGYGTKAVFEFQFKLTDWAKTPEVQTAWKEIVEKHDLVQKDLGDIDRIFSFADVGLGFPHPFYFSTAKARKLGFFGCVDSTECMLEVFNDFGKLKMIPPVPMVGGGSN</sequence>
<organism evidence="1 2">
    <name type="scientific">Zalaria obscura</name>
    <dbReference type="NCBI Taxonomy" id="2024903"/>
    <lineage>
        <taxon>Eukaryota</taxon>
        <taxon>Fungi</taxon>
        <taxon>Dikarya</taxon>
        <taxon>Ascomycota</taxon>
        <taxon>Pezizomycotina</taxon>
        <taxon>Dothideomycetes</taxon>
        <taxon>Dothideomycetidae</taxon>
        <taxon>Dothideales</taxon>
        <taxon>Zalariaceae</taxon>
        <taxon>Zalaria</taxon>
    </lineage>
</organism>
<reference evidence="1" key="1">
    <citation type="submission" date="2024-02" db="EMBL/GenBank/DDBJ databases">
        <title>Metagenome Assembled Genome of Zalaria obscura JY119.</title>
        <authorList>
            <person name="Vighnesh L."/>
            <person name="Jagadeeshwari U."/>
            <person name="Venkata Ramana C."/>
            <person name="Sasikala C."/>
        </authorList>
    </citation>
    <scope>NUCLEOTIDE SEQUENCE</scope>
    <source>
        <strain evidence="1">JY119</strain>
    </source>
</reference>
<gene>
    <name evidence="1" type="ORF">M8818_001990</name>
</gene>
<evidence type="ECO:0000313" key="1">
    <source>
        <dbReference type="EMBL" id="KAK8215369.1"/>
    </source>
</evidence>
<comment type="caution">
    <text evidence="1">The sequence shown here is derived from an EMBL/GenBank/DDBJ whole genome shotgun (WGS) entry which is preliminary data.</text>
</comment>
<protein>
    <submittedName>
        <fullName evidence="1">Uncharacterized protein</fullName>
    </submittedName>
</protein>